<keyword evidence="2 4" id="KW-0547">Nucleotide-binding</keyword>
<comment type="similarity">
    <text evidence="4">Belongs to the TRAFAC class YlqF/YawG GTPase family. MTG1 subfamily.</text>
</comment>
<dbReference type="GO" id="GO:0005737">
    <property type="term" value="C:cytoplasm"/>
    <property type="evidence" value="ECO:0007669"/>
    <property type="project" value="UniProtKB-SubCell"/>
</dbReference>
<feature type="domain" description="CP-type G" evidence="6">
    <location>
        <begin position="1"/>
        <end position="169"/>
    </location>
</feature>
<dbReference type="Pfam" id="PF01926">
    <property type="entry name" value="MMR_HSR1"/>
    <property type="match status" value="1"/>
</dbReference>
<keyword evidence="4" id="KW-0963">Cytoplasm</keyword>
<proteinExistence type="inferred from homology"/>
<evidence type="ECO:0000256" key="2">
    <source>
        <dbReference type="ARBA" id="ARBA00022741"/>
    </source>
</evidence>
<dbReference type="Gene3D" id="1.10.1580.10">
    <property type="match status" value="1"/>
</dbReference>
<dbReference type="InterPro" id="IPR030378">
    <property type="entry name" value="G_CP_dom"/>
</dbReference>
<accession>A0A0S6UGR8</accession>
<dbReference type="PANTHER" id="PTHR45782:SF4">
    <property type="entry name" value="MITOCHONDRIAL RIBOSOME-ASSOCIATED GTPASE 1"/>
    <property type="match status" value="1"/>
</dbReference>
<dbReference type="SUPFAM" id="SSF52540">
    <property type="entry name" value="P-loop containing nucleoside triphosphate hydrolases"/>
    <property type="match status" value="1"/>
</dbReference>
<evidence type="ECO:0000256" key="5">
    <source>
        <dbReference type="PIRSR" id="PIRSR006230-1"/>
    </source>
</evidence>
<evidence type="ECO:0000256" key="4">
    <source>
        <dbReference type="PIRNR" id="PIRNR006230"/>
    </source>
</evidence>
<dbReference type="EMBL" id="DF238840">
    <property type="protein sequence ID" value="GAF26710.1"/>
    <property type="molecule type" value="Genomic_DNA"/>
</dbReference>
<dbReference type="InterPro" id="IPR006073">
    <property type="entry name" value="GTP-bd"/>
</dbReference>
<dbReference type="Gene3D" id="3.40.50.300">
    <property type="entry name" value="P-loop containing nucleotide triphosphate hydrolases"/>
    <property type="match status" value="1"/>
</dbReference>
<dbReference type="NCBIfam" id="TIGR03596">
    <property type="entry name" value="GTPase_YlqF"/>
    <property type="match status" value="1"/>
</dbReference>
<dbReference type="GO" id="GO:0006412">
    <property type="term" value="P:translation"/>
    <property type="evidence" value="ECO:0007669"/>
    <property type="project" value="TreeGrafter"/>
</dbReference>
<organism evidence="7">
    <name type="scientific">Moorella thermoacetica Y72</name>
    <dbReference type="NCBI Taxonomy" id="1325331"/>
    <lineage>
        <taxon>Bacteria</taxon>
        <taxon>Bacillati</taxon>
        <taxon>Bacillota</taxon>
        <taxon>Clostridia</taxon>
        <taxon>Neomoorellales</taxon>
        <taxon>Neomoorellaceae</taxon>
        <taxon>Neomoorella</taxon>
    </lineage>
</organism>
<comment type="function">
    <text evidence="4">Required for a late step of 50S ribosomal subunit assembly. Has GTPase activity.</text>
</comment>
<dbReference type="PANTHER" id="PTHR45782">
    <property type="entry name" value="MITOCHONDRIAL RIBOSOME-ASSOCIATED GTPASE 1"/>
    <property type="match status" value="1"/>
</dbReference>
<dbReference type="InterPro" id="IPR016478">
    <property type="entry name" value="GTPase_MTG1"/>
</dbReference>
<evidence type="ECO:0000259" key="6">
    <source>
        <dbReference type="PROSITE" id="PS51721"/>
    </source>
</evidence>
<dbReference type="GO" id="GO:0003924">
    <property type="term" value="F:GTPase activity"/>
    <property type="evidence" value="ECO:0007669"/>
    <property type="project" value="TreeGrafter"/>
</dbReference>
<dbReference type="InterPro" id="IPR027417">
    <property type="entry name" value="P-loop_NTPase"/>
</dbReference>
<comment type="subcellular location">
    <subcellularLocation>
        <location evidence="4">Cytoplasm</location>
    </subcellularLocation>
</comment>
<dbReference type="RefSeq" id="WP_036372193.1">
    <property type="nucleotide sequence ID" value="NZ_DF238840.1"/>
</dbReference>
<dbReference type="InterPro" id="IPR023179">
    <property type="entry name" value="GTP-bd_ortho_bundle_sf"/>
</dbReference>
<dbReference type="CDD" id="cd01856">
    <property type="entry name" value="YlqF"/>
    <property type="match status" value="1"/>
</dbReference>
<sequence length="270" mass="29386">MPAPLQSLRQYLKVVDAVLEVADARLPVSSRYPDLEKLIGFRARVVVLTRADLADPDVTACWLEKLRAGGTRAVAMNARTGAGDRLLYQYLKAIAKAKREARARRGLGEAPLRVMALGIPNVGKSSVLNRLAGRGAARTGNRPGITRGPQWIRIKDNLELLDTPGVLWPRWREPRTALWLGALGCAPEESVPVVGIACLVGEFLLREAPGTLATRYGIQEQGDATDILAAIGRARGFLLPGGVVDQEKTARALVNDFREGRLGRFTLERP</sequence>
<dbReference type="PIRSF" id="PIRSF006230">
    <property type="entry name" value="MG442"/>
    <property type="match status" value="1"/>
</dbReference>
<protein>
    <recommendedName>
        <fullName evidence="1 4">Ribosome biogenesis GTPase A</fullName>
    </recommendedName>
</protein>
<evidence type="ECO:0000256" key="1">
    <source>
        <dbReference type="ARBA" id="ARBA00014898"/>
    </source>
</evidence>
<keyword evidence="3 4" id="KW-0342">GTP-binding</keyword>
<evidence type="ECO:0000256" key="3">
    <source>
        <dbReference type="ARBA" id="ARBA00023134"/>
    </source>
</evidence>
<dbReference type="PROSITE" id="PS51721">
    <property type="entry name" value="G_CP"/>
    <property type="match status" value="1"/>
</dbReference>
<dbReference type="InterPro" id="IPR019991">
    <property type="entry name" value="GTP-bd_ribosome_bgen"/>
</dbReference>
<dbReference type="AlphaFoldDB" id="A0A0S6UGR8"/>
<dbReference type="GO" id="GO:0005525">
    <property type="term" value="F:GTP binding"/>
    <property type="evidence" value="ECO:0007669"/>
    <property type="project" value="UniProtKB-KW"/>
</dbReference>
<reference evidence="7" key="1">
    <citation type="journal article" date="2014" name="Gene">
        <title>Genome-guided analysis of transformation efficiency and carbon dioxide assimilation by Moorella thermoacetica Y72.</title>
        <authorList>
            <person name="Tsukahara K."/>
            <person name="Kita A."/>
            <person name="Nakashimada Y."/>
            <person name="Hoshino T."/>
            <person name="Murakami K."/>
        </authorList>
    </citation>
    <scope>NUCLEOTIDE SEQUENCE [LARGE SCALE GENOMIC DNA]</scope>
    <source>
        <strain evidence="7">Y72</strain>
    </source>
</reference>
<dbReference type="Proteomes" id="UP000063718">
    <property type="component" value="Unassembled WGS sequence"/>
</dbReference>
<feature type="binding site" evidence="5">
    <location>
        <position position="165"/>
    </location>
    <ligand>
        <name>GTP</name>
        <dbReference type="ChEBI" id="CHEBI:37565"/>
    </ligand>
</feature>
<evidence type="ECO:0000313" key="7">
    <source>
        <dbReference type="EMBL" id="GAF26710.1"/>
    </source>
</evidence>
<feature type="binding site" evidence="5">
    <location>
        <begin position="121"/>
        <end position="126"/>
    </location>
    <ligand>
        <name>GTP</name>
        <dbReference type="ChEBI" id="CHEBI:37565"/>
    </ligand>
</feature>
<gene>
    <name evidence="7" type="ORF">MTY_2050</name>
</gene>
<name>A0A0S6UGR8_NEOTH</name>